<name>C4JH65_UNCRE</name>
<feature type="region of interest" description="Disordered" evidence="1">
    <location>
        <begin position="1"/>
        <end position="36"/>
    </location>
</feature>
<sequence>MQNAPASDGTNWFGNDDGPRASASTYASTLPPHNELEKRNHVELVQERYEAFPADAIASTPDRKFSLRRYCRQSGREVCHSLRKYRRAPGEKRGASFPWTGFPSFWPKSNAQRNPRIDLRRQDSGYKSGLEEDAISQRKECAIDDTPFPQDEPSPTNTIKLEFSNYAHVDIERRGSRISKRYDYEYWSTKYQWRRSIQHDTCSETLSYHLYDLNKPKPVAHIVPESLAPMEALDEESKGGWVPPSSIWISDASIFEKMSDIAEWVLP</sequence>
<dbReference type="eggNOG" id="ENOG502QTVK">
    <property type="taxonomic scope" value="Eukaryota"/>
</dbReference>
<dbReference type="EMBL" id="CH476615">
    <property type="protein sequence ID" value="EEP77789.1"/>
    <property type="molecule type" value="Genomic_DNA"/>
</dbReference>
<dbReference type="OrthoDB" id="5317787at2759"/>
<organism evidence="2 3">
    <name type="scientific">Uncinocarpus reesii (strain UAMH 1704)</name>
    <dbReference type="NCBI Taxonomy" id="336963"/>
    <lineage>
        <taxon>Eukaryota</taxon>
        <taxon>Fungi</taxon>
        <taxon>Dikarya</taxon>
        <taxon>Ascomycota</taxon>
        <taxon>Pezizomycotina</taxon>
        <taxon>Eurotiomycetes</taxon>
        <taxon>Eurotiomycetidae</taxon>
        <taxon>Onygenales</taxon>
        <taxon>Onygenaceae</taxon>
        <taxon>Uncinocarpus</taxon>
    </lineage>
</organism>
<evidence type="ECO:0000256" key="1">
    <source>
        <dbReference type="SAM" id="MobiDB-lite"/>
    </source>
</evidence>
<dbReference type="InParanoid" id="C4JH65"/>
<protein>
    <submittedName>
        <fullName evidence="2">Uncharacterized protein</fullName>
    </submittedName>
</protein>
<reference evidence="3" key="1">
    <citation type="journal article" date="2009" name="Genome Res.">
        <title>Comparative genomic analyses of the human fungal pathogens Coccidioides and their relatives.</title>
        <authorList>
            <person name="Sharpton T.J."/>
            <person name="Stajich J.E."/>
            <person name="Rounsley S.D."/>
            <person name="Gardner M.J."/>
            <person name="Wortman J.R."/>
            <person name="Jordar V.S."/>
            <person name="Maiti R."/>
            <person name="Kodira C.D."/>
            <person name="Neafsey D.E."/>
            <person name="Zeng Q."/>
            <person name="Hung C.-Y."/>
            <person name="McMahan C."/>
            <person name="Muszewska A."/>
            <person name="Grynberg M."/>
            <person name="Mandel M.A."/>
            <person name="Kellner E.M."/>
            <person name="Barker B.M."/>
            <person name="Galgiani J.N."/>
            <person name="Orbach M.J."/>
            <person name="Kirkland T.N."/>
            <person name="Cole G.T."/>
            <person name="Henn M.R."/>
            <person name="Birren B.W."/>
            <person name="Taylor J.W."/>
        </authorList>
    </citation>
    <scope>NUCLEOTIDE SEQUENCE [LARGE SCALE GENOMIC DNA]</scope>
    <source>
        <strain evidence="3">UAMH 1704</strain>
    </source>
</reference>
<dbReference type="Proteomes" id="UP000002058">
    <property type="component" value="Unassembled WGS sequence"/>
</dbReference>
<evidence type="ECO:0000313" key="2">
    <source>
        <dbReference type="EMBL" id="EEP77789.1"/>
    </source>
</evidence>
<dbReference type="VEuPathDB" id="FungiDB:UREG_02638"/>
<proteinExistence type="predicted"/>
<dbReference type="AlphaFoldDB" id="C4JH65"/>
<feature type="compositionally biased region" description="Polar residues" evidence="1">
    <location>
        <begin position="1"/>
        <end position="13"/>
    </location>
</feature>
<dbReference type="KEGG" id="ure:UREG_02638"/>
<gene>
    <name evidence="2" type="ORF">UREG_02638</name>
</gene>
<accession>C4JH65</accession>
<dbReference type="STRING" id="336963.C4JH65"/>
<dbReference type="HOGENOM" id="CLU_033074_1_1_1"/>
<evidence type="ECO:0000313" key="3">
    <source>
        <dbReference type="Proteomes" id="UP000002058"/>
    </source>
</evidence>
<dbReference type="GeneID" id="8443083"/>
<keyword evidence="3" id="KW-1185">Reference proteome</keyword>
<dbReference type="RefSeq" id="XP_002543122.1">
    <property type="nucleotide sequence ID" value="XM_002543076.1"/>
</dbReference>